<name>A0ACA9TFM8_BIOOC</name>
<evidence type="ECO:0000313" key="1">
    <source>
        <dbReference type="EMBL" id="CAG9939617.1"/>
    </source>
</evidence>
<keyword evidence="2" id="KW-1185">Reference proteome</keyword>
<reference evidence="1" key="2">
    <citation type="submission" date="2021-10" db="EMBL/GenBank/DDBJ databases">
        <authorList>
            <person name="Piombo E."/>
        </authorList>
    </citation>
    <scope>NUCLEOTIDE SEQUENCE</scope>
</reference>
<accession>A0ACA9TFM8</accession>
<reference evidence="1" key="1">
    <citation type="submission" date="2020-04" db="EMBL/GenBank/DDBJ databases">
        <authorList>
            <person name="Broberg M."/>
        </authorList>
    </citation>
    <scope>NUCLEOTIDE SEQUENCE</scope>
</reference>
<dbReference type="EMBL" id="CADEHS020000004">
    <property type="protein sequence ID" value="CAG9939617.1"/>
    <property type="molecule type" value="Genomic_DNA"/>
</dbReference>
<gene>
    <name evidence="1" type="ORF">CRV2_00009942</name>
</gene>
<dbReference type="Proteomes" id="UP000836387">
    <property type="component" value="Unassembled WGS sequence"/>
</dbReference>
<evidence type="ECO:0000313" key="2">
    <source>
        <dbReference type="Proteomes" id="UP000836387"/>
    </source>
</evidence>
<protein>
    <submittedName>
        <fullName evidence="1">Uncharacterized protein</fullName>
    </submittedName>
</protein>
<proteinExistence type="predicted"/>
<sequence length="116" mass="13175">MEDVVSGLALHWQLQCTIEEGCTTHTKYVSDHATGARRMPIQERWERNGQRLGQDTFGVVCTSGPSTGKSRAVKQIFKNFGPRSISSKALSTELSAIMRFSDEAYRDYFVRSYGWY</sequence>
<comment type="caution">
    <text evidence="1">The sequence shown here is derived from an EMBL/GenBank/DDBJ whole genome shotgun (WGS) entry which is preliminary data.</text>
</comment>
<organism evidence="1 2">
    <name type="scientific">Clonostachys rosea f. rosea IK726</name>
    <dbReference type="NCBI Taxonomy" id="1349383"/>
    <lineage>
        <taxon>Eukaryota</taxon>
        <taxon>Fungi</taxon>
        <taxon>Dikarya</taxon>
        <taxon>Ascomycota</taxon>
        <taxon>Pezizomycotina</taxon>
        <taxon>Sordariomycetes</taxon>
        <taxon>Hypocreomycetidae</taxon>
        <taxon>Hypocreales</taxon>
        <taxon>Bionectriaceae</taxon>
        <taxon>Clonostachys</taxon>
    </lineage>
</organism>